<name>A0AAE8T6G6_BURCE</name>
<gene>
    <name evidence="2" type="ORF">NCTC10661_06413</name>
</gene>
<comment type="caution">
    <text evidence="2">The sequence shown here is derived from an EMBL/GenBank/DDBJ whole genome shotgun (WGS) entry which is preliminary data.</text>
</comment>
<dbReference type="RefSeq" id="WP_059620114.1">
    <property type="nucleotide sequence ID" value="NZ_CADEUP010000007.1"/>
</dbReference>
<dbReference type="GO" id="GO:0004497">
    <property type="term" value="F:monooxygenase activity"/>
    <property type="evidence" value="ECO:0007669"/>
    <property type="project" value="UniProtKB-KW"/>
</dbReference>
<dbReference type="SUPFAM" id="SSF54909">
    <property type="entry name" value="Dimeric alpha+beta barrel"/>
    <property type="match status" value="1"/>
</dbReference>
<protein>
    <submittedName>
        <fullName evidence="2">Antibiotic biosynthesis monooxygenase</fullName>
    </submittedName>
</protein>
<dbReference type="AlphaFoldDB" id="A0AAE8T6G6"/>
<sequence length="122" mass="13315">MPRFEPPNPVYPVARQADIDTGPIAMDNPLTMGPEDEAALLAAWAADSLSMKRQPDFILTQLHHAIGENPTYLNRAVLDRVAARRNAFRTPEFQDGLKAHPASVVARPPCFAKVAVPDLCTA</sequence>
<evidence type="ECO:0000313" key="2">
    <source>
        <dbReference type="EMBL" id="SQA59006.1"/>
    </source>
</evidence>
<organism evidence="2 3">
    <name type="scientific">Burkholderia cepacia</name>
    <name type="common">Pseudomonas cepacia</name>
    <dbReference type="NCBI Taxonomy" id="292"/>
    <lineage>
        <taxon>Bacteria</taxon>
        <taxon>Pseudomonadati</taxon>
        <taxon>Pseudomonadota</taxon>
        <taxon>Betaproteobacteria</taxon>
        <taxon>Burkholderiales</taxon>
        <taxon>Burkholderiaceae</taxon>
        <taxon>Burkholderia</taxon>
        <taxon>Burkholderia cepacia complex</taxon>
    </lineage>
</organism>
<reference evidence="2 3" key="1">
    <citation type="submission" date="2018-06" db="EMBL/GenBank/DDBJ databases">
        <authorList>
            <consortium name="Pathogen Informatics"/>
            <person name="Doyle S."/>
        </authorList>
    </citation>
    <scope>NUCLEOTIDE SEQUENCE [LARGE SCALE GENOMIC DNA]</scope>
    <source>
        <strain evidence="2 3">NCTC10661</strain>
    </source>
</reference>
<dbReference type="InterPro" id="IPR011008">
    <property type="entry name" value="Dimeric_a/b-barrel"/>
</dbReference>
<feature type="compositionally biased region" description="Pro residues" evidence="1">
    <location>
        <begin position="1"/>
        <end position="10"/>
    </location>
</feature>
<keyword evidence="2" id="KW-0503">Monooxygenase</keyword>
<feature type="region of interest" description="Disordered" evidence="1">
    <location>
        <begin position="1"/>
        <end position="25"/>
    </location>
</feature>
<keyword evidence="2" id="KW-0560">Oxidoreductase</keyword>
<accession>A0AAE8T6G6</accession>
<dbReference type="Proteomes" id="UP000250416">
    <property type="component" value="Unassembled WGS sequence"/>
</dbReference>
<dbReference type="EMBL" id="UARD01000048">
    <property type="protein sequence ID" value="SQA59006.1"/>
    <property type="molecule type" value="Genomic_DNA"/>
</dbReference>
<evidence type="ECO:0000313" key="3">
    <source>
        <dbReference type="Proteomes" id="UP000250416"/>
    </source>
</evidence>
<dbReference type="Gene3D" id="3.30.70.100">
    <property type="match status" value="1"/>
</dbReference>
<evidence type="ECO:0000256" key="1">
    <source>
        <dbReference type="SAM" id="MobiDB-lite"/>
    </source>
</evidence>
<proteinExistence type="predicted"/>